<evidence type="ECO:0000313" key="3">
    <source>
        <dbReference type="Proteomes" id="UP001549366"/>
    </source>
</evidence>
<dbReference type="Proteomes" id="UP001549366">
    <property type="component" value="Unassembled WGS sequence"/>
</dbReference>
<sequence length="427" mass="48606">MMERDPILYIDCTSTVRSNLNTGVQRVVRTLCNQLSVFSEQLGVECIPVCNQFEAFYRVEDARLITKSTQADFVPVDFRHSDIYFCPDAYWTMDIYRWYPFFQDRGMSVATLIYDLIPLTHPQFFSEEITRAFEKALLEIIQYSKLLPCISCETQRTLIEFCRSKSILLEKEDCPVVPLAPAILATPCQDYEVDNGLPENYFLIVGTLEPRRGYVEALREFSIYRDGGGEAKLVIAGKSGSNSDEIIHCISSFEQSVLWISDANDSQLANLYQRAIAIISPSLAEGYGMPVAEGLVYNGLVFANRLSVFGEFAGAHPYYFDIEREGELSRLMAGVDQLSRPDYKLNLGSWRHSADAIATQLRKIAPFHGVHTAIELTKVSPEAVRWAHWLVFKRQCNPEDVKIWMHYSTIPAMYDAMLYEVNTHNAI</sequence>
<reference evidence="2 3" key="1">
    <citation type="submission" date="2024-06" db="EMBL/GenBank/DDBJ databases">
        <title>Genomic Encyclopedia of Type Strains, Phase V (KMG-V): Genome sequencing to study the core and pangenomes of soil and plant-associated prokaryotes.</title>
        <authorList>
            <person name="Whitman W."/>
        </authorList>
    </citation>
    <scope>NUCLEOTIDE SEQUENCE [LARGE SCALE GENOMIC DNA]</scope>
    <source>
        <strain evidence="2 3">NE40</strain>
    </source>
</reference>
<evidence type="ECO:0000259" key="1">
    <source>
        <dbReference type="Pfam" id="PF00534"/>
    </source>
</evidence>
<dbReference type="SUPFAM" id="SSF53756">
    <property type="entry name" value="UDP-Glycosyltransferase/glycogen phosphorylase"/>
    <property type="match status" value="1"/>
</dbReference>
<dbReference type="PANTHER" id="PTHR46401:SF9">
    <property type="entry name" value="MANNOSYLTRANSFERASE A"/>
    <property type="match status" value="1"/>
</dbReference>
<dbReference type="Pfam" id="PF00534">
    <property type="entry name" value="Glycos_transf_1"/>
    <property type="match status" value="1"/>
</dbReference>
<dbReference type="EMBL" id="JBEWTB010000002">
    <property type="protein sequence ID" value="MET4759012.1"/>
    <property type="molecule type" value="Genomic_DNA"/>
</dbReference>
<comment type="caution">
    <text evidence="2">The sequence shown here is derived from an EMBL/GenBank/DDBJ whole genome shotgun (WGS) entry which is preliminary data.</text>
</comment>
<dbReference type="Gene3D" id="3.40.50.2000">
    <property type="entry name" value="Glycogen Phosphorylase B"/>
    <property type="match status" value="1"/>
</dbReference>
<dbReference type="InterPro" id="IPR001296">
    <property type="entry name" value="Glyco_trans_1"/>
</dbReference>
<feature type="domain" description="Glycosyl transferase family 1" evidence="1">
    <location>
        <begin position="199"/>
        <end position="311"/>
    </location>
</feature>
<keyword evidence="3" id="KW-1185">Reference proteome</keyword>
<protein>
    <submittedName>
        <fullName evidence="2">Glycosyltransferase involved in cell wall biosynthesis</fullName>
    </submittedName>
</protein>
<accession>A0ABV2SML7</accession>
<organism evidence="2 3">
    <name type="scientific">Endozoicomonas lisbonensis</name>
    <dbReference type="NCBI Taxonomy" id="3120522"/>
    <lineage>
        <taxon>Bacteria</taxon>
        <taxon>Pseudomonadati</taxon>
        <taxon>Pseudomonadota</taxon>
        <taxon>Gammaproteobacteria</taxon>
        <taxon>Oceanospirillales</taxon>
        <taxon>Endozoicomonadaceae</taxon>
        <taxon>Endozoicomonas</taxon>
    </lineage>
</organism>
<dbReference type="PANTHER" id="PTHR46401">
    <property type="entry name" value="GLYCOSYLTRANSFERASE WBBK-RELATED"/>
    <property type="match status" value="1"/>
</dbReference>
<evidence type="ECO:0000313" key="2">
    <source>
        <dbReference type="EMBL" id="MET4759012.1"/>
    </source>
</evidence>
<proteinExistence type="predicted"/>
<gene>
    <name evidence="2" type="ORF">V5J35_004204</name>
</gene>
<name>A0ABV2SML7_9GAMM</name>